<dbReference type="InterPro" id="IPR041413">
    <property type="entry name" value="MLTR_LBD"/>
</dbReference>
<dbReference type="PANTHER" id="PTHR35010:SF2">
    <property type="entry name" value="BLL4672 PROTEIN"/>
    <property type="match status" value="1"/>
</dbReference>
<dbReference type="GO" id="GO:0003677">
    <property type="term" value="F:DNA binding"/>
    <property type="evidence" value="ECO:0007669"/>
    <property type="project" value="InterPro"/>
</dbReference>
<sequence>MAGNELGEFLRARRARLRPEDVGLRHHGQRRVAGLRREEIAVLAGVSADYYTRLEQGRERNPSAQVLDALSRALDLADDAREHLYRLAGAVPGTGRARGRDLVGPALLRLMDTFTACPAFVVDRTLDVLAANALAQALFSPFERADNLLRMIFADPAGRSFYAAWHQAAEAAVANLRVATGHDPHDPRLAGLVTELSEHSAEFPALWAAHDVRGKTREAKELLHPEVGPLSLTYRAFGVRDAPGQELIVYQAEPGSPSEQALALLGTLAATRRASAAAAPRTPPRTPPR</sequence>
<accession>A0A318LLF9</accession>
<keyword evidence="3" id="KW-1185">Reference proteome</keyword>
<feature type="domain" description="HTH cro/C1-type" evidence="1">
    <location>
        <begin position="30"/>
        <end position="80"/>
    </location>
</feature>
<protein>
    <submittedName>
        <fullName evidence="2">Transcriptional regulator</fullName>
    </submittedName>
</protein>
<organism evidence="2 3">
    <name type="scientific">Prauserella flavalba</name>
    <dbReference type="NCBI Taxonomy" id="1477506"/>
    <lineage>
        <taxon>Bacteria</taxon>
        <taxon>Bacillati</taxon>
        <taxon>Actinomycetota</taxon>
        <taxon>Actinomycetes</taxon>
        <taxon>Pseudonocardiales</taxon>
        <taxon>Pseudonocardiaceae</taxon>
        <taxon>Prauserella</taxon>
    </lineage>
</organism>
<reference evidence="2 3" key="1">
    <citation type="submission" date="2016-07" db="EMBL/GenBank/DDBJ databases">
        <title>Draft genome sequence of Prauserella sp. YIM 121212, isolated from alkaline soil.</title>
        <authorList>
            <person name="Ruckert C."/>
            <person name="Albersmeier A."/>
            <person name="Jiang C.-L."/>
            <person name="Jiang Y."/>
            <person name="Kalinowski J."/>
            <person name="Schneider O."/>
            <person name="Winkler A."/>
            <person name="Zotchev S.B."/>
        </authorList>
    </citation>
    <scope>NUCLEOTIDE SEQUENCE [LARGE SCALE GENOMIC DNA]</scope>
    <source>
        <strain evidence="2 3">YIM 121212</strain>
    </source>
</reference>
<dbReference type="PROSITE" id="PS50943">
    <property type="entry name" value="HTH_CROC1"/>
    <property type="match status" value="1"/>
</dbReference>
<dbReference type="Proteomes" id="UP000247892">
    <property type="component" value="Unassembled WGS sequence"/>
</dbReference>
<dbReference type="Pfam" id="PF13560">
    <property type="entry name" value="HTH_31"/>
    <property type="match status" value="1"/>
</dbReference>
<gene>
    <name evidence="2" type="ORF">BA062_08150</name>
</gene>
<dbReference type="Gene3D" id="3.30.450.180">
    <property type="match status" value="1"/>
</dbReference>
<dbReference type="AlphaFoldDB" id="A0A318LLF9"/>
<evidence type="ECO:0000313" key="3">
    <source>
        <dbReference type="Proteomes" id="UP000247892"/>
    </source>
</evidence>
<dbReference type="SUPFAM" id="SSF47413">
    <property type="entry name" value="lambda repressor-like DNA-binding domains"/>
    <property type="match status" value="1"/>
</dbReference>
<proteinExistence type="predicted"/>
<dbReference type="InterPro" id="IPR001387">
    <property type="entry name" value="Cro/C1-type_HTH"/>
</dbReference>
<dbReference type="SMART" id="SM00530">
    <property type="entry name" value="HTH_XRE"/>
    <property type="match status" value="1"/>
</dbReference>
<dbReference type="RefSeq" id="WP_110335485.1">
    <property type="nucleotide sequence ID" value="NZ_JBHVKT010000028.1"/>
</dbReference>
<name>A0A318LLF9_9PSEU</name>
<evidence type="ECO:0000259" key="1">
    <source>
        <dbReference type="PROSITE" id="PS50943"/>
    </source>
</evidence>
<dbReference type="CDD" id="cd00093">
    <property type="entry name" value="HTH_XRE"/>
    <property type="match status" value="1"/>
</dbReference>
<dbReference type="EMBL" id="MASU01000005">
    <property type="protein sequence ID" value="PXY35486.1"/>
    <property type="molecule type" value="Genomic_DNA"/>
</dbReference>
<evidence type="ECO:0000313" key="2">
    <source>
        <dbReference type="EMBL" id="PXY35486.1"/>
    </source>
</evidence>
<comment type="caution">
    <text evidence="2">The sequence shown here is derived from an EMBL/GenBank/DDBJ whole genome shotgun (WGS) entry which is preliminary data.</text>
</comment>
<dbReference type="OrthoDB" id="4790304at2"/>
<dbReference type="Gene3D" id="1.10.260.40">
    <property type="entry name" value="lambda repressor-like DNA-binding domains"/>
    <property type="match status" value="1"/>
</dbReference>
<dbReference type="Pfam" id="PF17765">
    <property type="entry name" value="MLTR_LBD"/>
    <property type="match status" value="1"/>
</dbReference>
<dbReference type="InterPro" id="IPR010982">
    <property type="entry name" value="Lambda_DNA-bd_dom_sf"/>
</dbReference>
<dbReference type="PANTHER" id="PTHR35010">
    <property type="entry name" value="BLL4672 PROTEIN-RELATED"/>
    <property type="match status" value="1"/>
</dbReference>